<name>A0ABU6NV73_9BACI</name>
<accession>A0ABU6NV73</accession>
<reference evidence="1 2" key="1">
    <citation type="submission" date="2023-03" db="EMBL/GenBank/DDBJ databases">
        <title>Bacillus Genome Sequencing.</title>
        <authorList>
            <person name="Dunlap C."/>
        </authorList>
    </citation>
    <scope>NUCLEOTIDE SEQUENCE [LARGE SCALE GENOMIC DNA]</scope>
    <source>
        <strain evidence="1 2">NRS-1717</strain>
    </source>
</reference>
<dbReference type="RefSeq" id="WP_328015034.1">
    <property type="nucleotide sequence ID" value="NZ_JARTFS010000005.1"/>
</dbReference>
<evidence type="ECO:0000313" key="2">
    <source>
        <dbReference type="Proteomes" id="UP001342826"/>
    </source>
</evidence>
<evidence type="ECO:0000313" key="1">
    <source>
        <dbReference type="EMBL" id="MED4401045.1"/>
    </source>
</evidence>
<dbReference type="Proteomes" id="UP001342826">
    <property type="component" value="Unassembled WGS sequence"/>
</dbReference>
<dbReference type="EMBL" id="JARTFS010000005">
    <property type="protein sequence ID" value="MED4401045.1"/>
    <property type="molecule type" value="Genomic_DNA"/>
</dbReference>
<dbReference type="Pfam" id="PF07901">
    <property type="entry name" value="DUF1672"/>
    <property type="match status" value="1"/>
</dbReference>
<gene>
    <name evidence="1" type="ORF">P9271_06820</name>
</gene>
<protein>
    <submittedName>
        <fullName evidence="1">DUF1672 family protein</fullName>
    </submittedName>
</protein>
<keyword evidence="2" id="KW-1185">Reference proteome</keyword>
<organism evidence="1 2">
    <name type="scientific">Metabacillus fastidiosus</name>
    <dbReference type="NCBI Taxonomy" id="1458"/>
    <lineage>
        <taxon>Bacteria</taxon>
        <taxon>Bacillati</taxon>
        <taxon>Bacillota</taxon>
        <taxon>Bacilli</taxon>
        <taxon>Bacillales</taxon>
        <taxon>Bacillaceae</taxon>
        <taxon>Metabacillus</taxon>
    </lineage>
</organism>
<proteinExistence type="predicted"/>
<sequence>MKSSENQLTEESESKSKVEEDYYISVQEYTGQGYKLPNGEKTDKIAKEYRKEIDKAVKKFFREKYKTEVIVHNTVGAVDGATVFVESVGEPHFHTFVVIPIDVDEEEVLTDQVWSQEGEVENAIMAGIYGMIYEEEFNKLDQYLDSIVKEHPVTGIRQEALEKVAGGKFSTPYYYVNAIEYEFDALLKEYLKNPHMEKATWKEKFKGATFNPEGLLITLDLYMSKPNTEPDKVIFDKIVSDIKNMEGLPSGAYSIILNDNLISKRSARGTKDNSLRSADPDYIIK</sequence>
<dbReference type="InterPro" id="IPR012873">
    <property type="entry name" value="DUF1672"/>
</dbReference>
<comment type="caution">
    <text evidence="1">The sequence shown here is derived from an EMBL/GenBank/DDBJ whole genome shotgun (WGS) entry which is preliminary data.</text>
</comment>